<dbReference type="PANTHER" id="PTHR10366:SF564">
    <property type="entry name" value="STEROL-4-ALPHA-CARBOXYLATE 3-DEHYDROGENASE, DECARBOXYLATING"/>
    <property type="match status" value="1"/>
</dbReference>
<evidence type="ECO:0000313" key="4">
    <source>
        <dbReference type="EMBL" id="CZR53870.1"/>
    </source>
</evidence>
<dbReference type="InterPro" id="IPR050425">
    <property type="entry name" value="NAD(P)_dehydrat-like"/>
</dbReference>
<dbReference type="PANTHER" id="PTHR10366">
    <property type="entry name" value="NAD DEPENDENT EPIMERASE/DEHYDRATASE"/>
    <property type="match status" value="1"/>
</dbReference>
<accession>A0A1L7WM82</accession>
<dbReference type="OrthoDB" id="2735536at2759"/>
<dbReference type="Gene3D" id="3.40.50.720">
    <property type="entry name" value="NAD(P)-binding Rossmann-like Domain"/>
    <property type="match status" value="1"/>
</dbReference>
<dbReference type="CDD" id="cd05227">
    <property type="entry name" value="AR_SDR_e"/>
    <property type="match status" value="1"/>
</dbReference>
<dbReference type="Pfam" id="PF01370">
    <property type="entry name" value="Epimerase"/>
    <property type="match status" value="1"/>
</dbReference>
<dbReference type="FunFam" id="3.40.50.720:FF:000191">
    <property type="entry name" value="Methylglyoxal reductase (NADPH-dependent)"/>
    <property type="match status" value="1"/>
</dbReference>
<dbReference type="STRING" id="576137.A0A1L7WM82"/>
<evidence type="ECO:0000256" key="1">
    <source>
        <dbReference type="ARBA" id="ARBA00023002"/>
    </source>
</evidence>
<proteinExistence type="inferred from homology"/>
<reference evidence="4 5" key="1">
    <citation type="submission" date="2016-03" db="EMBL/GenBank/DDBJ databases">
        <authorList>
            <person name="Ploux O."/>
        </authorList>
    </citation>
    <scope>NUCLEOTIDE SEQUENCE [LARGE SCALE GENOMIC DNA]</scope>
    <source>
        <strain evidence="4 5">UAMH 11012</strain>
    </source>
</reference>
<protein>
    <submittedName>
        <fullName evidence="4">Related to aldehyde reductase II</fullName>
    </submittedName>
</protein>
<dbReference type="Proteomes" id="UP000184330">
    <property type="component" value="Unassembled WGS sequence"/>
</dbReference>
<feature type="domain" description="NAD-dependent epimerase/dehydratase" evidence="3">
    <location>
        <begin position="25"/>
        <end position="279"/>
    </location>
</feature>
<keyword evidence="1" id="KW-0560">Oxidoreductase</keyword>
<keyword evidence="5" id="KW-1185">Reference proteome</keyword>
<dbReference type="InterPro" id="IPR001509">
    <property type="entry name" value="Epimerase_deHydtase"/>
</dbReference>
<sequence>MFAIPTLTNASRRQFSTTKSVNMKVLLTGGSGFIAAHVVDILLEHGHEVITTVRSQEKADKIKSAHPKAGSNLDFRIVEDIAQENAFDKAVQSLPGLEAVIHTASPFHFNVTDTKKDLLDPAIIGTTGILKAIKAHAPSVKHVVITSSFASIVDGSKGTRPGHTYSEKDWNPVTLEEAVQNPSNGYRASKTFAEKAAWEFLEKEKPNFTVATMCPPLVLGPIVHYLNSLDGLNTSNQRVRNLITGQNKKEIPDTGTYIWVDVRDLALAHVKAIEIPEAANKRFFITAGYFTNKEVCEIIRKNFPEYESELPGKEIKGGDYPEGGLYKYDNSRVVEVLGIKFRTLEESIVDLVKSLKSVGA</sequence>
<evidence type="ECO:0000313" key="5">
    <source>
        <dbReference type="Proteomes" id="UP000184330"/>
    </source>
</evidence>
<dbReference type="AlphaFoldDB" id="A0A1L7WM82"/>
<evidence type="ECO:0000259" key="3">
    <source>
        <dbReference type="Pfam" id="PF01370"/>
    </source>
</evidence>
<gene>
    <name evidence="4" type="ORF">PAC_03752</name>
</gene>
<dbReference type="InterPro" id="IPR036291">
    <property type="entry name" value="NAD(P)-bd_dom_sf"/>
</dbReference>
<dbReference type="EMBL" id="FJOG01000004">
    <property type="protein sequence ID" value="CZR53870.1"/>
    <property type="molecule type" value="Genomic_DNA"/>
</dbReference>
<organism evidence="4 5">
    <name type="scientific">Phialocephala subalpina</name>
    <dbReference type="NCBI Taxonomy" id="576137"/>
    <lineage>
        <taxon>Eukaryota</taxon>
        <taxon>Fungi</taxon>
        <taxon>Dikarya</taxon>
        <taxon>Ascomycota</taxon>
        <taxon>Pezizomycotina</taxon>
        <taxon>Leotiomycetes</taxon>
        <taxon>Helotiales</taxon>
        <taxon>Mollisiaceae</taxon>
        <taxon>Phialocephala</taxon>
        <taxon>Phialocephala fortinii species complex</taxon>
    </lineage>
</organism>
<name>A0A1L7WM82_9HELO</name>
<dbReference type="GO" id="GO:0016616">
    <property type="term" value="F:oxidoreductase activity, acting on the CH-OH group of donors, NAD or NADP as acceptor"/>
    <property type="evidence" value="ECO:0007669"/>
    <property type="project" value="TreeGrafter"/>
</dbReference>
<evidence type="ECO:0000256" key="2">
    <source>
        <dbReference type="ARBA" id="ARBA00023445"/>
    </source>
</evidence>
<dbReference type="SUPFAM" id="SSF51735">
    <property type="entry name" value="NAD(P)-binding Rossmann-fold domains"/>
    <property type="match status" value="1"/>
</dbReference>
<comment type="similarity">
    <text evidence="2">Belongs to the NAD(P)-dependent epimerase/dehydratase family. Dihydroflavonol-4-reductase subfamily.</text>
</comment>